<dbReference type="Proteomes" id="UP001221757">
    <property type="component" value="Unassembled WGS sequence"/>
</dbReference>
<comment type="caution">
    <text evidence="1">The sequence shown here is derived from an EMBL/GenBank/DDBJ whole genome shotgun (WGS) entry which is preliminary data.</text>
</comment>
<accession>A0AAD7DC20</accession>
<reference evidence="1" key="1">
    <citation type="submission" date="2023-03" db="EMBL/GenBank/DDBJ databases">
        <title>Massive genome expansion in bonnet fungi (Mycena s.s.) driven by repeated elements and novel gene families across ecological guilds.</title>
        <authorList>
            <consortium name="Lawrence Berkeley National Laboratory"/>
            <person name="Harder C.B."/>
            <person name="Miyauchi S."/>
            <person name="Viragh M."/>
            <person name="Kuo A."/>
            <person name="Thoen E."/>
            <person name="Andreopoulos B."/>
            <person name="Lu D."/>
            <person name="Skrede I."/>
            <person name="Drula E."/>
            <person name="Henrissat B."/>
            <person name="Morin E."/>
            <person name="Kohler A."/>
            <person name="Barry K."/>
            <person name="LaButti K."/>
            <person name="Morin E."/>
            <person name="Salamov A."/>
            <person name="Lipzen A."/>
            <person name="Mereny Z."/>
            <person name="Hegedus B."/>
            <person name="Baldrian P."/>
            <person name="Stursova M."/>
            <person name="Weitz H."/>
            <person name="Taylor A."/>
            <person name="Grigoriev I.V."/>
            <person name="Nagy L.G."/>
            <person name="Martin F."/>
            <person name="Kauserud H."/>
        </authorList>
    </citation>
    <scope>NUCLEOTIDE SEQUENCE</scope>
    <source>
        <strain evidence="1">CBHHK067</strain>
    </source>
</reference>
<organism evidence="1 2">
    <name type="scientific">Mycena rosella</name>
    <name type="common">Pink bonnet</name>
    <name type="synonym">Agaricus rosellus</name>
    <dbReference type="NCBI Taxonomy" id="1033263"/>
    <lineage>
        <taxon>Eukaryota</taxon>
        <taxon>Fungi</taxon>
        <taxon>Dikarya</taxon>
        <taxon>Basidiomycota</taxon>
        <taxon>Agaricomycotina</taxon>
        <taxon>Agaricomycetes</taxon>
        <taxon>Agaricomycetidae</taxon>
        <taxon>Agaricales</taxon>
        <taxon>Marasmiineae</taxon>
        <taxon>Mycenaceae</taxon>
        <taxon>Mycena</taxon>
    </lineage>
</organism>
<gene>
    <name evidence="1" type="ORF">B0H17DRAFT_1136086</name>
</gene>
<sequence>MWTALTGTISRPRLELPLRPRFPISALPRLKHISAGSRVLARILQASNDFPLLDYVTITARDLIANERDGRNRIRAALLAVAARPSVTNLMMHINGVEPPWKAPDANEDGIEAILQGIQELHILPWTPGAESDTFPNWLATFPALKKLTIIGNLFPFSKGPLVSEWLVEAIELACPYVVVKQERRI</sequence>
<dbReference type="EMBL" id="JARKIE010000085">
    <property type="protein sequence ID" value="KAJ7687732.1"/>
    <property type="molecule type" value="Genomic_DNA"/>
</dbReference>
<keyword evidence="2" id="KW-1185">Reference proteome</keyword>
<dbReference type="AlphaFoldDB" id="A0AAD7DC20"/>
<proteinExistence type="predicted"/>
<evidence type="ECO:0000313" key="1">
    <source>
        <dbReference type="EMBL" id="KAJ7687732.1"/>
    </source>
</evidence>
<evidence type="ECO:0000313" key="2">
    <source>
        <dbReference type="Proteomes" id="UP001221757"/>
    </source>
</evidence>
<name>A0AAD7DC20_MYCRO</name>
<protein>
    <submittedName>
        <fullName evidence="1">Uncharacterized protein</fullName>
    </submittedName>
</protein>